<gene>
    <name evidence="2" type="ORF">AAE3_LOCUS13035</name>
</gene>
<organism evidence="2 3">
    <name type="scientific">Cyclocybe aegerita</name>
    <name type="common">Black poplar mushroom</name>
    <name type="synonym">Agrocybe aegerita</name>
    <dbReference type="NCBI Taxonomy" id="1973307"/>
    <lineage>
        <taxon>Eukaryota</taxon>
        <taxon>Fungi</taxon>
        <taxon>Dikarya</taxon>
        <taxon>Basidiomycota</taxon>
        <taxon>Agaricomycotina</taxon>
        <taxon>Agaricomycetes</taxon>
        <taxon>Agaricomycetidae</taxon>
        <taxon>Agaricales</taxon>
        <taxon>Agaricineae</taxon>
        <taxon>Bolbitiaceae</taxon>
        <taxon>Cyclocybe</taxon>
    </lineage>
</organism>
<accession>A0A8S0VUS2</accession>
<comment type="caution">
    <text evidence="2">The sequence shown here is derived from an EMBL/GenBank/DDBJ whole genome shotgun (WGS) entry which is preliminary data.</text>
</comment>
<name>A0A8S0VUS2_CYCAE</name>
<dbReference type="OrthoDB" id="2546621at2759"/>
<dbReference type="Proteomes" id="UP000467700">
    <property type="component" value="Unassembled WGS sequence"/>
</dbReference>
<dbReference type="EMBL" id="CACVBS010000096">
    <property type="protein sequence ID" value="CAA7270769.1"/>
    <property type="molecule type" value="Genomic_DNA"/>
</dbReference>
<reference evidence="2 3" key="1">
    <citation type="submission" date="2020-01" db="EMBL/GenBank/DDBJ databases">
        <authorList>
            <person name="Gupta K D."/>
        </authorList>
    </citation>
    <scope>NUCLEOTIDE SEQUENCE [LARGE SCALE GENOMIC DNA]</scope>
</reference>
<sequence length="276" mass="30222">MEVDPYADTLPPRYAIESDEEEEEFNSLHVVKSATKDAAVEVKILGDLPSGNLVVASEAAGKIWAKGASLGEQTGAVYANNVQIGLVFNPSWTKSVVIISEALSRLPLYVMHSYAKHILESLQPKSLSLLDTYAVPTYSADHPISFQEAPIRYLSAAEDTKFLKGKAEPFSPPNLIQSTSASFLSILSITNTPATLILLPSPHIPHPPPKQISLSNISHLTYDDVEWPTNLINTAQSLLFKAVGENTDHAWKPLERTKREKTSKRNTEVGEGGMYI</sequence>
<feature type="compositionally biased region" description="Basic and acidic residues" evidence="1">
    <location>
        <begin position="257"/>
        <end position="268"/>
    </location>
</feature>
<keyword evidence="3" id="KW-1185">Reference proteome</keyword>
<evidence type="ECO:0000256" key="1">
    <source>
        <dbReference type="SAM" id="MobiDB-lite"/>
    </source>
</evidence>
<protein>
    <submittedName>
        <fullName evidence="2">Uncharacterized protein</fullName>
    </submittedName>
</protein>
<dbReference type="AlphaFoldDB" id="A0A8S0VUS2"/>
<feature type="region of interest" description="Disordered" evidence="1">
    <location>
        <begin position="257"/>
        <end position="276"/>
    </location>
</feature>
<evidence type="ECO:0000313" key="3">
    <source>
        <dbReference type="Proteomes" id="UP000467700"/>
    </source>
</evidence>
<proteinExistence type="predicted"/>
<evidence type="ECO:0000313" key="2">
    <source>
        <dbReference type="EMBL" id="CAA7270769.1"/>
    </source>
</evidence>